<dbReference type="AlphaFoldDB" id="A0A9P7FWU1"/>
<evidence type="ECO:0000256" key="2">
    <source>
        <dbReference type="SAM" id="Phobius"/>
    </source>
</evidence>
<feature type="region of interest" description="Disordered" evidence="1">
    <location>
        <begin position="405"/>
        <end position="431"/>
    </location>
</feature>
<sequence>MVVARKTPVAPAPPASRTNSSQVLPRAAKTKAPPNTPVPPVELKSQPVPGKRNPDRAKPSFSRRLFLLLLSIFTVYSFSICRSDFPRTSPICHSLDTYRTYVLEPYILPPLHLLLQRTEPHLAPLKPYVAPLQPYAASTIRFSETHVIPRISAATSFVLSQYSTHVAPRVRWFFIDQYWNGIIKPIYFQGIHPTLELHTRPYRLYYQRFVVPSTRKAYIYAKETLVHLRPHAVYYYTIGKKYACVAYATAKPHVYAAYASVRPHAVLLLEKGKVQALLLAGKAADARREFVDPHVRRIWDKVVEKGGLSTGTTVAPVPTAVKIQKAVPTQVSAEEATPIAHSVVAESVPVSISASSSASASVNPPEPEPEPAVQETTSSSITSYIAPKFSSVSLAASSSSAVQEPAETTSSLPPLTVSPSASPSLNSLSVSPVPTTEVASASAESIVAASLHITAAPTEESADTDTDDDNVDDFLKDLGVELEIETEPVVDIDDTIEVEFPETDATTTTENAIPHTPAPPVDRKQQTADKRAALTVRHLKWQEELDALVRAHTKGVRDVLHDIRKDAVKQLAAWGESKDGGHNGKDGKRRRGVAELVEEEAARLVRGVEGYIKGVEERGLQGLNAVDIRREKEKWEKVLEKVDERFAEKVQEIQGEVHEWFVKIRTREVEEIDSAAETVKAFADRAQSDIGLDYAWLDDVTYYDWQKYHDLMRTSENFTKLAQTIQAAVDPKGTNILIDALNDLEAHVSEITEGFGVLLSGVRRRAGGVFANAEAELKANAEAKKAQEDKEKQDEKVSILPVEPVVPVQTDAPAHIGVEDVLLGRAKEEVEAKLRDVPVVQAGREEL</sequence>
<comment type="caution">
    <text evidence="3">The sequence shown here is derived from an EMBL/GenBank/DDBJ whole genome shotgun (WGS) entry which is preliminary data.</text>
</comment>
<feature type="transmembrane region" description="Helical" evidence="2">
    <location>
        <begin position="61"/>
        <end position="79"/>
    </location>
</feature>
<feature type="region of interest" description="Disordered" evidence="1">
    <location>
        <begin position="1"/>
        <end position="56"/>
    </location>
</feature>
<keyword evidence="4" id="KW-1185">Reference proteome</keyword>
<gene>
    <name evidence="3" type="ORF">H0H81_011900</name>
</gene>
<keyword evidence="2" id="KW-1133">Transmembrane helix</keyword>
<evidence type="ECO:0000313" key="4">
    <source>
        <dbReference type="Proteomes" id="UP000717328"/>
    </source>
</evidence>
<dbReference type="EMBL" id="JABCKI010005756">
    <property type="protein sequence ID" value="KAG5638554.1"/>
    <property type="molecule type" value="Genomic_DNA"/>
</dbReference>
<dbReference type="Proteomes" id="UP000717328">
    <property type="component" value="Unassembled WGS sequence"/>
</dbReference>
<reference evidence="3" key="1">
    <citation type="submission" date="2021-02" db="EMBL/GenBank/DDBJ databases">
        <authorList>
            <person name="Nieuwenhuis M."/>
            <person name="Van De Peppel L.J.J."/>
        </authorList>
    </citation>
    <scope>NUCLEOTIDE SEQUENCE</scope>
    <source>
        <strain evidence="3">D49</strain>
    </source>
</reference>
<protein>
    <submittedName>
        <fullName evidence="3">Uncharacterized protein</fullName>
    </submittedName>
</protein>
<keyword evidence="2" id="KW-0472">Membrane</keyword>
<accession>A0A9P7FWU1</accession>
<organism evidence="3 4">
    <name type="scientific">Sphagnurus paluster</name>
    <dbReference type="NCBI Taxonomy" id="117069"/>
    <lineage>
        <taxon>Eukaryota</taxon>
        <taxon>Fungi</taxon>
        <taxon>Dikarya</taxon>
        <taxon>Basidiomycota</taxon>
        <taxon>Agaricomycotina</taxon>
        <taxon>Agaricomycetes</taxon>
        <taxon>Agaricomycetidae</taxon>
        <taxon>Agaricales</taxon>
        <taxon>Tricholomatineae</taxon>
        <taxon>Lyophyllaceae</taxon>
        <taxon>Sphagnurus</taxon>
    </lineage>
</organism>
<evidence type="ECO:0000313" key="3">
    <source>
        <dbReference type="EMBL" id="KAG5638554.1"/>
    </source>
</evidence>
<feature type="region of interest" description="Disordered" evidence="1">
    <location>
        <begin position="505"/>
        <end position="527"/>
    </location>
</feature>
<proteinExistence type="predicted"/>
<reference evidence="3" key="2">
    <citation type="submission" date="2021-10" db="EMBL/GenBank/DDBJ databases">
        <title>Phylogenomics reveals ancestral predisposition of the termite-cultivated fungus Termitomyces towards a domesticated lifestyle.</title>
        <authorList>
            <person name="Auxier B."/>
            <person name="Grum-Grzhimaylo A."/>
            <person name="Cardenas M.E."/>
            <person name="Lodge J.D."/>
            <person name="Laessoe T."/>
            <person name="Pedersen O."/>
            <person name="Smith M.E."/>
            <person name="Kuyper T.W."/>
            <person name="Franco-Molano E.A."/>
            <person name="Baroni T.J."/>
            <person name="Aanen D.K."/>
        </authorList>
    </citation>
    <scope>NUCLEOTIDE SEQUENCE</scope>
    <source>
        <strain evidence="3">D49</strain>
    </source>
</reference>
<keyword evidence="2" id="KW-0812">Transmembrane</keyword>
<evidence type="ECO:0000256" key="1">
    <source>
        <dbReference type="SAM" id="MobiDB-lite"/>
    </source>
</evidence>
<feature type="region of interest" description="Disordered" evidence="1">
    <location>
        <begin position="356"/>
        <end position="379"/>
    </location>
</feature>
<dbReference type="OrthoDB" id="3260408at2759"/>
<name>A0A9P7FWU1_9AGAR</name>